<reference evidence="2" key="1">
    <citation type="journal article" date="2009" name="BMC Genomics">
        <title>The complete genome sequence of Staphylothermus marinus reveals differences in sulfur metabolism among heterotrophic Crenarchaeota.</title>
        <authorList>
            <person name="Anderson I.J."/>
            <person name="Dharmarajan L."/>
            <person name="Rodriguez J."/>
            <person name="Hooper S."/>
            <person name="Porat I."/>
            <person name="Ulrich L.E."/>
            <person name="Elkins J.G."/>
            <person name="Mavromatis K."/>
            <person name="Sun H."/>
            <person name="Land M."/>
            <person name="Lapidus A."/>
            <person name="Lucas S."/>
            <person name="Barry K."/>
            <person name="Huber H."/>
            <person name="Zhulin I.B."/>
            <person name="Whitman W.B."/>
            <person name="Mukhopadhyay B."/>
            <person name="Woese C."/>
            <person name="Bristow J."/>
            <person name="Kyrpides N."/>
        </authorList>
    </citation>
    <scope>NUCLEOTIDE SEQUENCE [LARGE SCALE GENOMIC DNA]</scope>
    <source>
        <strain evidence="2">ATCC 43588 / DSM 3639 / JCM 9404 / F1</strain>
    </source>
</reference>
<accession>A3DPR7</accession>
<dbReference type="RefSeq" id="WP_011839821.1">
    <property type="nucleotide sequence ID" value="NC_009033.1"/>
</dbReference>
<dbReference type="Proteomes" id="UP000000254">
    <property type="component" value="Chromosome"/>
</dbReference>
<dbReference type="EMBL" id="CP000575">
    <property type="protein sequence ID" value="ABN70627.1"/>
    <property type="molecule type" value="Genomic_DNA"/>
</dbReference>
<dbReference type="AlphaFoldDB" id="A3DPR7"/>
<organism evidence="1 2">
    <name type="scientific">Staphylothermus marinus (strain ATCC 43588 / DSM 3639 / JCM 9404 / F1)</name>
    <dbReference type="NCBI Taxonomy" id="399550"/>
    <lineage>
        <taxon>Archaea</taxon>
        <taxon>Thermoproteota</taxon>
        <taxon>Thermoprotei</taxon>
        <taxon>Desulfurococcales</taxon>
        <taxon>Desulfurococcaceae</taxon>
        <taxon>Staphylothermus</taxon>
    </lineage>
</organism>
<gene>
    <name evidence="1" type="ordered locus">Smar_1541</name>
</gene>
<evidence type="ECO:0000313" key="1">
    <source>
        <dbReference type="EMBL" id="ABN70627.1"/>
    </source>
</evidence>
<reference evidence="1 2" key="2">
    <citation type="journal article" date="2009" name="Stand. Genomic Sci.">
        <title>Complete genome sequence of Staphylothermus marinus Stetter and Fiala 1986 type strain F1.</title>
        <authorList>
            <person name="Anderson I.J."/>
            <person name="Sun H."/>
            <person name="Lapidus A."/>
            <person name="Copeland A."/>
            <person name="Glavina Del Rio T."/>
            <person name="Tice H."/>
            <person name="Dalin E."/>
            <person name="Lucas S."/>
            <person name="Barry K."/>
            <person name="Land M."/>
            <person name="Richardson P."/>
            <person name="Huber H."/>
            <person name="Kyrpides N.C."/>
        </authorList>
    </citation>
    <scope>NUCLEOTIDE SEQUENCE [LARGE SCALE GENOMIC DNA]</scope>
    <source>
        <strain evidence="2">ATCC 43588 / DSM 3639 / JCM 9404 / F1</strain>
    </source>
</reference>
<keyword evidence="2" id="KW-1185">Reference proteome</keyword>
<dbReference type="KEGG" id="smr:Smar_1541"/>
<dbReference type="eggNOG" id="arCOG07689">
    <property type="taxonomic scope" value="Archaea"/>
</dbReference>
<dbReference type="GeneID" id="4907769"/>
<proteinExistence type="predicted"/>
<dbReference type="HOGENOM" id="CLU_2461916_0_0_2"/>
<dbReference type="STRING" id="399550.Smar_1541"/>
<name>A3DPR7_STAMF</name>
<evidence type="ECO:0000313" key="2">
    <source>
        <dbReference type="Proteomes" id="UP000000254"/>
    </source>
</evidence>
<sequence length="88" mass="9770">MKSNSVIIYTGCYGLNDDILANIFLSKGAYAYLSFKGGVTWSFGDKVLEVIAKRLANGEDIVKIYKSLDKTLLKDPNSDATLGIRYRK</sequence>
<protein>
    <submittedName>
        <fullName evidence="1">Uncharacterized protein</fullName>
    </submittedName>
</protein>